<protein>
    <submittedName>
        <fullName evidence="1">Uncharacterized protein</fullName>
    </submittedName>
</protein>
<dbReference type="EMBL" id="JACVVK020000310">
    <property type="protein sequence ID" value="KAK7479125.1"/>
    <property type="molecule type" value="Genomic_DNA"/>
</dbReference>
<evidence type="ECO:0000313" key="1">
    <source>
        <dbReference type="EMBL" id="KAK7479125.1"/>
    </source>
</evidence>
<name>A0ABD0JX16_9CAEN</name>
<gene>
    <name evidence="1" type="ORF">BaRGS_00029643</name>
</gene>
<keyword evidence="2" id="KW-1185">Reference proteome</keyword>
<reference evidence="1 2" key="1">
    <citation type="journal article" date="2023" name="Sci. Data">
        <title>Genome assembly of the Korean intertidal mud-creeper Batillaria attramentaria.</title>
        <authorList>
            <person name="Patra A.K."/>
            <person name="Ho P.T."/>
            <person name="Jun S."/>
            <person name="Lee S.J."/>
            <person name="Kim Y."/>
            <person name="Won Y.J."/>
        </authorList>
    </citation>
    <scope>NUCLEOTIDE SEQUENCE [LARGE SCALE GENOMIC DNA]</scope>
    <source>
        <strain evidence="1">Wonlab-2016</strain>
    </source>
</reference>
<dbReference type="Proteomes" id="UP001519460">
    <property type="component" value="Unassembled WGS sequence"/>
</dbReference>
<evidence type="ECO:0000313" key="2">
    <source>
        <dbReference type="Proteomes" id="UP001519460"/>
    </source>
</evidence>
<feature type="non-terminal residue" evidence="1">
    <location>
        <position position="1"/>
    </location>
</feature>
<organism evidence="1 2">
    <name type="scientific">Batillaria attramentaria</name>
    <dbReference type="NCBI Taxonomy" id="370345"/>
    <lineage>
        <taxon>Eukaryota</taxon>
        <taxon>Metazoa</taxon>
        <taxon>Spiralia</taxon>
        <taxon>Lophotrochozoa</taxon>
        <taxon>Mollusca</taxon>
        <taxon>Gastropoda</taxon>
        <taxon>Caenogastropoda</taxon>
        <taxon>Sorbeoconcha</taxon>
        <taxon>Cerithioidea</taxon>
        <taxon>Batillariidae</taxon>
        <taxon>Batillaria</taxon>
    </lineage>
</organism>
<proteinExistence type="predicted"/>
<comment type="caution">
    <text evidence="1">The sequence shown here is derived from an EMBL/GenBank/DDBJ whole genome shotgun (WGS) entry which is preliminary data.</text>
</comment>
<feature type="non-terminal residue" evidence="1">
    <location>
        <position position="139"/>
    </location>
</feature>
<dbReference type="AlphaFoldDB" id="A0ABD0JX16"/>
<sequence>QTGHGNQGERLIFSCEWPPFVKPCQMPRSDVSPSLLKAGEEDYESGDSLASSTGLVAAQCLMSAGMAWYTRQFHCQNRGLSVPFLGLADVSSVQKEGKPTEIISSIPTFSLSLCRKDVDRMKSLLQSEAADVVTSVTWL</sequence>
<accession>A0ABD0JX16</accession>